<sequence length="65" mass="6652">MYACICAAVPEAELRSCVADGARTVEEVGDRCGAGTGCGTCVDRIECLLASTTSSSELPRLPLTA</sequence>
<keyword evidence="6" id="KW-0411">Iron-sulfur</keyword>
<evidence type="ECO:0000256" key="7">
    <source>
        <dbReference type="ARBA" id="ARBA00039386"/>
    </source>
</evidence>
<evidence type="ECO:0000256" key="4">
    <source>
        <dbReference type="ARBA" id="ARBA00022982"/>
    </source>
</evidence>
<proteinExistence type="inferred from homology"/>
<feature type="domain" description="BFD-like [2Fe-2S]-binding" evidence="9">
    <location>
        <begin position="4"/>
        <end position="50"/>
    </location>
</feature>
<evidence type="ECO:0000256" key="8">
    <source>
        <dbReference type="ARBA" id="ARBA00046332"/>
    </source>
</evidence>
<comment type="caution">
    <text evidence="10">The sequence shown here is derived from an EMBL/GenBank/DDBJ whole genome shotgun (WGS) entry which is preliminary data.</text>
</comment>
<evidence type="ECO:0000313" key="10">
    <source>
        <dbReference type="EMBL" id="MFC5994681.1"/>
    </source>
</evidence>
<dbReference type="RefSeq" id="WP_379584713.1">
    <property type="nucleotide sequence ID" value="NZ_JBHSQW010000025.1"/>
</dbReference>
<keyword evidence="2" id="KW-0001">2Fe-2S</keyword>
<dbReference type="Proteomes" id="UP001596302">
    <property type="component" value="Unassembled WGS sequence"/>
</dbReference>
<protein>
    <recommendedName>
        <fullName evidence="7">Bacterioferritin-associated ferredoxin</fullName>
    </recommendedName>
</protein>
<dbReference type="PANTHER" id="PTHR37424">
    <property type="entry name" value="BACTERIOFERRITIN-ASSOCIATED FERREDOXIN"/>
    <property type="match status" value="1"/>
</dbReference>
<evidence type="ECO:0000313" key="11">
    <source>
        <dbReference type="Proteomes" id="UP001596302"/>
    </source>
</evidence>
<reference evidence="11" key="1">
    <citation type="journal article" date="2019" name="Int. J. Syst. Evol. Microbiol.">
        <title>The Global Catalogue of Microorganisms (GCM) 10K type strain sequencing project: providing services to taxonomists for standard genome sequencing and annotation.</title>
        <authorList>
            <consortium name="The Broad Institute Genomics Platform"/>
            <consortium name="The Broad Institute Genome Sequencing Center for Infectious Disease"/>
            <person name="Wu L."/>
            <person name="Ma J."/>
        </authorList>
    </citation>
    <scope>NUCLEOTIDE SEQUENCE [LARGE SCALE GENOMIC DNA]</scope>
    <source>
        <strain evidence="11">CCM 8391</strain>
    </source>
</reference>
<evidence type="ECO:0000256" key="1">
    <source>
        <dbReference type="ARBA" id="ARBA00022448"/>
    </source>
</evidence>
<evidence type="ECO:0000256" key="3">
    <source>
        <dbReference type="ARBA" id="ARBA00022723"/>
    </source>
</evidence>
<keyword evidence="3" id="KW-0479">Metal-binding</keyword>
<evidence type="ECO:0000256" key="6">
    <source>
        <dbReference type="ARBA" id="ARBA00023014"/>
    </source>
</evidence>
<keyword evidence="4" id="KW-0249">Electron transport</keyword>
<evidence type="ECO:0000256" key="2">
    <source>
        <dbReference type="ARBA" id="ARBA00022714"/>
    </source>
</evidence>
<dbReference type="InterPro" id="IPR041854">
    <property type="entry name" value="BFD-like_2Fe2S-bd_dom_sf"/>
</dbReference>
<dbReference type="Gene3D" id="1.10.10.1100">
    <property type="entry name" value="BFD-like [2Fe-2S]-binding domain"/>
    <property type="match status" value="1"/>
</dbReference>
<dbReference type="InterPro" id="IPR007419">
    <property type="entry name" value="BFD-like_2Fe2S-bd_dom"/>
</dbReference>
<dbReference type="Pfam" id="PF04324">
    <property type="entry name" value="Fer2_BFD"/>
    <property type="match status" value="1"/>
</dbReference>
<gene>
    <name evidence="10" type="ORF">ACFQE5_10720</name>
</gene>
<dbReference type="InterPro" id="IPR052371">
    <property type="entry name" value="BFD-associated_ferredoxin"/>
</dbReference>
<evidence type="ECO:0000259" key="9">
    <source>
        <dbReference type="Pfam" id="PF04324"/>
    </source>
</evidence>
<comment type="similarity">
    <text evidence="8">Belongs to the Bfd family.</text>
</comment>
<dbReference type="PANTHER" id="PTHR37424:SF1">
    <property type="entry name" value="BACTERIOFERRITIN-ASSOCIATED FERREDOXIN"/>
    <property type="match status" value="1"/>
</dbReference>
<keyword evidence="1" id="KW-0813">Transport</keyword>
<organism evidence="10 11">
    <name type="scientific">Pseudonocardia hispaniensis</name>
    <dbReference type="NCBI Taxonomy" id="904933"/>
    <lineage>
        <taxon>Bacteria</taxon>
        <taxon>Bacillati</taxon>
        <taxon>Actinomycetota</taxon>
        <taxon>Actinomycetes</taxon>
        <taxon>Pseudonocardiales</taxon>
        <taxon>Pseudonocardiaceae</taxon>
        <taxon>Pseudonocardia</taxon>
    </lineage>
</organism>
<accession>A0ABW1J1Q0</accession>
<dbReference type="EMBL" id="JBHSQW010000025">
    <property type="protein sequence ID" value="MFC5994681.1"/>
    <property type="molecule type" value="Genomic_DNA"/>
</dbReference>
<evidence type="ECO:0000256" key="5">
    <source>
        <dbReference type="ARBA" id="ARBA00023004"/>
    </source>
</evidence>
<name>A0ABW1J1Q0_9PSEU</name>
<keyword evidence="5" id="KW-0408">Iron</keyword>
<keyword evidence="11" id="KW-1185">Reference proteome</keyword>